<dbReference type="Gene3D" id="3.30.890.10">
    <property type="entry name" value="Methyl-cpg-binding Protein 2, Chain A"/>
    <property type="match status" value="1"/>
</dbReference>
<evidence type="ECO:0000259" key="5">
    <source>
        <dbReference type="PROSITE" id="PS50982"/>
    </source>
</evidence>
<dbReference type="Pfam" id="PF01429">
    <property type="entry name" value="MBD"/>
    <property type="match status" value="1"/>
</dbReference>
<dbReference type="InterPro" id="IPR016177">
    <property type="entry name" value="DNA-bd_dom_sf"/>
</dbReference>
<feature type="compositionally biased region" description="Low complexity" evidence="4">
    <location>
        <begin position="348"/>
        <end position="388"/>
    </location>
</feature>
<evidence type="ECO:0000256" key="4">
    <source>
        <dbReference type="SAM" id="MobiDB-lite"/>
    </source>
</evidence>
<evidence type="ECO:0000256" key="2">
    <source>
        <dbReference type="ARBA" id="ARBA00022553"/>
    </source>
</evidence>
<dbReference type="InterPro" id="IPR011257">
    <property type="entry name" value="DNA_glycosylase"/>
</dbReference>
<dbReference type="AlphaFoldDB" id="A0A6P5AYX2"/>
<name>A0A6P5AYX2_BRABE</name>
<dbReference type="PANTHER" id="PTHR15074">
    <property type="entry name" value="METHYL-CPG-BINDING PROTEIN"/>
    <property type="match status" value="1"/>
</dbReference>
<feature type="region of interest" description="Disordered" evidence="4">
    <location>
        <begin position="60"/>
        <end position="394"/>
    </location>
</feature>
<dbReference type="PANTHER" id="PTHR15074:SF0">
    <property type="entry name" value="METHYL-CPG-BINDING DOMAIN PROTEIN 4-LIKE PROTEIN"/>
    <property type="match status" value="1"/>
</dbReference>
<feature type="domain" description="MBD" evidence="5">
    <location>
        <begin position="1"/>
        <end position="68"/>
    </location>
</feature>
<dbReference type="GO" id="GO:0005634">
    <property type="term" value="C:nucleus"/>
    <property type="evidence" value="ECO:0007669"/>
    <property type="project" value="UniProtKB-SubCell"/>
</dbReference>
<dbReference type="PRINTS" id="PR00929">
    <property type="entry name" value="ATHOOK"/>
</dbReference>
<evidence type="ECO:0000313" key="6">
    <source>
        <dbReference type="Proteomes" id="UP000515135"/>
    </source>
</evidence>
<feature type="compositionally biased region" description="Basic and acidic residues" evidence="4">
    <location>
        <begin position="235"/>
        <end position="252"/>
    </location>
</feature>
<dbReference type="PROSITE" id="PS50982">
    <property type="entry name" value="MBD"/>
    <property type="match status" value="1"/>
</dbReference>
<dbReference type="InterPro" id="IPR045138">
    <property type="entry name" value="MeCP2/MBD4"/>
</dbReference>
<keyword evidence="3" id="KW-0539">Nucleus</keyword>
<dbReference type="Proteomes" id="UP000515135">
    <property type="component" value="Unplaced"/>
</dbReference>
<dbReference type="FunFam" id="1.10.340.30:FF:000042">
    <property type="entry name" value="Methyl-CpG-binding domain protein 4"/>
    <property type="match status" value="1"/>
</dbReference>
<keyword evidence="6" id="KW-1185">Reference proteome</keyword>
<dbReference type="Gene3D" id="1.10.340.30">
    <property type="entry name" value="Hypothetical protein, domain 2"/>
    <property type="match status" value="1"/>
</dbReference>
<gene>
    <name evidence="7" type="primary">LOC109487718</name>
</gene>
<dbReference type="OrthoDB" id="10072024at2759"/>
<dbReference type="GeneID" id="109487718"/>
<feature type="compositionally biased region" description="Acidic residues" evidence="4">
    <location>
        <begin position="286"/>
        <end position="297"/>
    </location>
</feature>
<dbReference type="GO" id="GO:0003824">
    <property type="term" value="F:catalytic activity"/>
    <property type="evidence" value="ECO:0007669"/>
    <property type="project" value="InterPro"/>
</dbReference>
<comment type="subcellular location">
    <subcellularLocation>
        <location evidence="1">Nucleus</location>
    </subcellularLocation>
</comment>
<feature type="compositionally biased region" description="Low complexity" evidence="4">
    <location>
        <begin position="68"/>
        <end position="83"/>
    </location>
</feature>
<evidence type="ECO:0000313" key="7">
    <source>
        <dbReference type="RefSeq" id="XP_019647341.1"/>
    </source>
</evidence>
<feature type="compositionally biased region" description="Low complexity" evidence="4">
    <location>
        <begin position="259"/>
        <end position="285"/>
    </location>
</feature>
<dbReference type="SUPFAM" id="SSF48150">
    <property type="entry name" value="DNA-glycosylase"/>
    <property type="match status" value="1"/>
</dbReference>
<feature type="compositionally biased region" description="Low complexity" evidence="4">
    <location>
        <begin position="298"/>
        <end position="328"/>
    </location>
</feature>
<dbReference type="SMART" id="SM00384">
    <property type="entry name" value="AT_hook"/>
    <property type="match status" value="2"/>
</dbReference>
<organism evidence="6 7">
    <name type="scientific">Branchiostoma belcheri</name>
    <name type="common">Amphioxus</name>
    <dbReference type="NCBI Taxonomy" id="7741"/>
    <lineage>
        <taxon>Eukaryota</taxon>
        <taxon>Metazoa</taxon>
        <taxon>Chordata</taxon>
        <taxon>Cephalochordata</taxon>
        <taxon>Leptocardii</taxon>
        <taxon>Amphioxiformes</taxon>
        <taxon>Branchiostomatidae</taxon>
        <taxon>Branchiostoma</taxon>
    </lineage>
</organism>
<dbReference type="InterPro" id="IPR003265">
    <property type="entry name" value="HhH-GPD_domain"/>
</dbReference>
<evidence type="ECO:0000256" key="1">
    <source>
        <dbReference type="ARBA" id="ARBA00004123"/>
    </source>
</evidence>
<accession>A0A6P5AYX2</accession>
<dbReference type="GO" id="GO:0006284">
    <property type="term" value="P:base-excision repair"/>
    <property type="evidence" value="ECO:0007669"/>
    <property type="project" value="InterPro"/>
</dbReference>
<dbReference type="SMART" id="SM00391">
    <property type="entry name" value="MBD"/>
    <property type="match status" value="1"/>
</dbReference>
<dbReference type="RefSeq" id="XP_019647341.1">
    <property type="nucleotide sequence ID" value="XM_019791782.1"/>
</dbReference>
<reference evidence="7" key="1">
    <citation type="submission" date="2025-08" db="UniProtKB">
        <authorList>
            <consortium name="RefSeq"/>
        </authorList>
    </citation>
    <scope>IDENTIFICATION</scope>
    <source>
        <tissue evidence="7">Gonad</tissue>
    </source>
</reference>
<dbReference type="SUPFAM" id="SSF54171">
    <property type="entry name" value="DNA-binding domain"/>
    <property type="match status" value="1"/>
</dbReference>
<sequence>MASETPLPKGWTKKVVLRQSGASAGKTDTYFYSPEGKKFRSRTEIAKYCKDKGLKIDVESFTFGGKVTSPAKKTPAKETPTTSRGRGRPPKSAAKEKEQQKTPGKLVVKMQFSPPKKRSKSSDSSSKEPAAKKPRGRPPKAKQEVKVKFPMGPKAAQSPKKGKAPAKKERKAPAVKKPAKPVKEKKAKPAAKKAAKAPPKAKPPAKVAKPTAPKPLKKRKAPEETGTAASPTKKAKPEKTPESPSKSEKTDVAETNAPAAETVADTAAAGETVADAAAGKMVPDPAETDPAAEETAETDPAAADTAETDAAAVETGADTAAAGETVADPAAGETDAAVGETIKDAAETDTAVAETDTAVAETDPAAAETAETDPAAAETAETDPATAAGKMVADPAAETEVSPYFSGAAGNLPPPKEKFSATKWTPPRSPFNLVQEHLFHDPWKVLVATIFLQRTTGQKAIPVMWEFFRRWPSAEATRGADWRPISELLQPLGLYKRRAQILIKFSEEYLTKDWTYPDELYGIGKYGNDSYRIFCVNEWRQVMPNDHKLNDYHNWLVKNHRELGI</sequence>
<dbReference type="GO" id="GO:0003677">
    <property type="term" value="F:DNA binding"/>
    <property type="evidence" value="ECO:0007669"/>
    <property type="project" value="InterPro"/>
</dbReference>
<evidence type="ECO:0000256" key="3">
    <source>
        <dbReference type="ARBA" id="ARBA00023242"/>
    </source>
</evidence>
<dbReference type="InterPro" id="IPR001739">
    <property type="entry name" value="Methyl_CpG_DNA-bd"/>
</dbReference>
<dbReference type="CDD" id="cd00122">
    <property type="entry name" value="MBD"/>
    <property type="match status" value="1"/>
</dbReference>
<protein>
    <submittedName>
        <fullName evidence="7">Methyl-CpG-binding domain protein 4-like isoform X2</fullName>
    </submittedName>
</protein>
<proteinExistence type="predicted"/>
<dbReference type="InterPro" id="IPR017956">
    <property type="entry name" value="AT_hook_DNA-bd_motif"/>
</dbReference>
<keyword evidence="2" id="KW-0597">Phosphoprotein</keyword>
<dbReference type="Pfam" id="PF00730">
    <property type="entry name" value="HhH-GPD"/>
    <property type="match status" value="1"/>
</dbReference>
<feature type="compositionally biased region" description="Basic residues" evidence="4">
    <location>
        <begin position="160"/>
        <end position="195"/>
    </location>
</feature>